<protein>
    <submittedName>
        <fullName evidence="3">Proline and serine rich 2</fullName>
    </submittedName>
</protein>
<dbReference type="Proteomes" id="UP000694412">
    <property type="component" value="Chromosome 1"/>
</dbReference>
<proteinExistence type="predicted"/>
<evidence type="ECO:0000256" key="1">
    <source>
        <dbReference type="ARBA" id="ARBA00022553"/>
    </source>
</evidence>
<feature type="compositionally biased region" description="Basic and acidic residues" evidence="2">
    <location>
        <begin position="141"/>
        <end position="153"/>
    </location>
</feature>
<dbReference type="GeneTree" id="ENSGT00940000154315"/>
<accession>A0A8C2SX46</accession>
<keyword evidence="1" id="KW-0597">Phosphoprotein</keyword>
<dbReference type="Ensembl" id="ENSCJPT00005007173.1">
    <property type="protein sequence ID" value="ENSCJPP00005004243.1"/>
    <property type="gene ID" value="ENSCJPG00005004259.1"/>
</dbReference>
<dbReference type="AlphaFoldDB" id="A0A8C2SX46"/>
<dbReference type="PANTHER" id="PTHR16095:SF9">
    <property type="entry name" value="PROLINE AND SERINE-RICH PROTEIN 2"/>
    <property type="match status" value="1"/>
</dbReference>
<feature type="compositionally biased region" description="Pro residues" evidence="2">
    <location>
        <begin position="172"/>
        <end position="196"/>
    </location>
</feature>
<feature type="region of interest" description="Disordered" evidence="2">
    <location>
        <begin position="100"/>
        <end position="200"/>
    </location>
</feature>
<organism evidence="3 4">
    <name type="scientific">Coturnix japonica</name>
    <name type="common">Japanese quail</name>
    <name type="synonym">Coturnix coturnix japonica</name>
    <dbReference type="NCBI Taxonomy" id="93934"/>
    <lineage>
        <taxon>Eukaryota</taxon>
        <taxon>Metazoa</taxon>
        <taxon>Chordata</taxon>
        <taxon>Craniata</taxon>
        <taxon>Vertebrata</taxon>
        <taxon>Euteleostomi</taxon>
        <taxon>Archelosauria</taxon>
        <taxon>Archosauria</taxon>
        <taxon>Dinosauria</taxon>
        <taxon>Saurischia</taxon>
        <taxon>Theropoda</taxon>
        <taxon>Coelurosauria</taxon>
        <taxon>Aves</taxon>
        <taxon>Neognathae</taxon>
        <taxon>Galloanserae</taxon>
        <taxon>Galliformes</taxon>
        <taxon>Phasianidae</taxon>
        <taxon>Perdicinae</taxon>
        <taxon>Coturnix</taxon>
    </lineage>
</organism>
<dbReference type="RefSeq" id="XP_015725237.1">
    <property type="nucleotide sequence ID" value="XM_015869751.2"/>
</dbReference>
<reference evidence="3" key="3">
    <citation type="submission" date="2025-09" db="UniProtKB">
        <authorList>
            <consortium name="Ensembl"/>
        </authorList>
    </citation>
    <scope>IDENTIFICATION</scope>
</reference>
<gene>
    <name evidence="3" type="primary">PROSER2</name>
</gene>
<dbReference type="Pfam" id="PF15385">
    <property type="entry name" value="SARG"/>
    <property type="match status" value="1"/>
</dbReference>
<keyword evidence="4" id="KW-1185">Reference proteome</keyword>
<dbReference type="PANTHER" id="PTHR16095">
    <property type="entry name" value="TRANSMEMBRANE PROTEIN 143 FAMILY MEMBER"/>
    <property type="match status" value="1"/>
</dbReference>
<evidence type="ECO:0000256" key="2">
    <source>
        <dbReference type="SAM" id="MobiDB-lite"/>
    </source>
</evidence>
<feature type="compositionally biased region" description="Polar residues" evidence="2">
    <location>
        <begin position="114"/>
        <end position="125"/>
    </location>
</feature>
<dbReference type="GeneID" id="107317253"/>
<name>A0A8C2SX46_COTJA</name>
<dbReference type="CTD" id="254427"/>
<reference evidence="3" key="2">
    <citation type="submission" date="2025-08" db="UniProtKB">
        <authorList>
            <consortium name="Ensembl"/>
        </authorList>
    </citation>
    <scope>IDENTIFICATION</scope>
</reference>
<evidence type="ECO:0000313" key="4">
    <source>
        <dbReference type="Proteomes" id="UP000694412"/>
    </source>
</evidence>
<feature type="region of interest" description="Disordered" evidence="2">
    <location>
        <begin position="29"/>
        <end position="58"/>
    </location>
</feature>
<reference evidence="3" key="1">
    <citation type="submission" date="2015-11" db="EMBL/GenBank/DDBJ databases">
        <authorList>
            <consortium name="International Coturnix japonica Genome Analysis Consortium"/>
            <person name="Warren W."/>
            <person name="Burt D.W."/>
            <person name="Antin P.B."/>
            <person name="Lanford R."/>
            <person name="Gros J."/>
            <person name="Wilson R.K."/>
        </authorList>
    </citation>
    <scope>NUCLEOTIDE SEQUENCE [LARGE SCALE GENOMIC DNA]</scope>
</reference>
<dbReference type="KEGG" id="cjo:107317253"/>
<evidence type="ECO:0000313" key="3">
    <source>
        <dbReference type="Ensembl" id="ENSCJPP00005004243.1"/>
    </source>
</evidence>
<sequence length="479" mass="52312">MQLATLRNTLMASCAALGSISPEGVMPRNLLSDFPEATPEISPKRTPGSMERGGGVENCGNQARCKSLAMDDESMKYLTHEEQDVLTFFEETIDALEDDLEEPVLRDSGIHCQSPRSTEENLSSHSETEDIIDLVQSTPESSDHEGPPSKDAEPVLDATQRTESPEPAVPADLPPHPSVPPPQTCETLPPPPPPAVQHPKLLRSVPTPLIVAQKMSEQQMESRVRFPSALKEGNSDRKKTVVANGDCFVAPKHPPVPAPKLHRFPSNINITNVSGKEFNETISKAAVNVQERRAQVLANINGGFLATELEERQQKNDFLSRNRSSSLRDLSSEQARYEALTKLGLVKGKPAQDAVVHAPGTQQLDMQPKQGDAVPNGYQNIHEALKSEPSPFLPMGKTVTIKPEAALNASKVTQQNTAKGFNDYKQPNLTLDMRRRSGSLPRPSGFRSQGITVKFSGRGSTEEARREALRKLGLLKETA</sequence>
<dbReference type="OrthoDB" id="8725016at2759"/>